<sequence>MNLTPKEIVEYLDKYVISQRDAKKTIALALRTRYRRMQLSDELQNEITPKNILMIGSTGVGKTEISRRLAKMMKVPFIKVEASKYTEVGFVGRDVESMVRDLVINAVSIVKAEKEEENKEKIENYVINKIVEKLLPPLPESASESKKDDYKRLLEGMERRVESGEMDDKIIEIEIDSSIHVEFADSNLPPEMIKVQESFTKVFSQMNKEDKKKEISVKDAKIMLRAEAGAKLIDNNSINAEALRRAENGGIIFLDEIDKIALSEKSQGRNDPSKEGVQRDLLPIVEGSSITTKYGVINTDHILFIAAGAFHVSKPSDLIPELQGRFPLRVELESLTEDSLYQILTQTKNSLLKQYQALLSVEGMELKFDDEAVHAIAKLAHKANETTEDIGARRLHTVLEKVLEEISFIADEYKDKEYIVTKELVHDKLDTVVENDDLSRYIL</sequence>
<dbReference type="GO" id="GO:0009376">
    <property type="term" value="C:HslUV protease complex"/>
    <property type="evidence" value="ECO:0007669"/>
    <property type="project" value="InterPro"/>
</dbReference>
<dbReference type="InterPro" id="IPR019489">
    <property type="entry name" value="Clp_ATPase_C"/>
</dbReference>
<evidence type="ECO:0000256" key="4">
    <source>
        <dbReference type="ARBA" id="ARBA00023186"/>
    </source>
</evidence>
<dbReference type="Proteomes" id="UP000326944">
    <property type="component" value="Chromosome"/>
</dbReference>
<dbReference type="EMBL" id="CP043617">
    <property type="protein sequence ID" value="QFR49026.1"/>
    <property type="molecule type" value="Genomic_DNA"/>
</dbReference>
<evidence type="ECO:0000259" key="6">
    <source>
        <dbReference type="SMART" id="SM01086"/>
    </source>
</evidence>
<keyword evidence="4" id="KW-0143">Chaperone</keyword>
<protein>
    <submittedName>
        <fullName evidence="7">HslU--HslV peptidase ATPase subunit</fullName>
    </submittedName>
</protein>
<dbReference type="GO" id="GO:0008233">
    <property type="term" value="F:peptidase activity"/>
    <property type="evidence" value="ECO:0007669"/>
    <property type="project" value="InterPro"/>
</dbReference>
<evidence type="ECO:0000256" key="1">
    <source>
        <dbReference type="ARBA" id="ARBA00009771"/>
    </source>
</evidence>
<dbReference type="InterPro" id="IPR003593">
    <property type="entry name" value="AAA+_ATPase"/>
</dbReference>
<dbReference type="SUPFAM" id="SSF52540">
    <property type="entry name" value="P-loop containing nucleoside triphosphate hydrolases"/>
    <property type="match status" value="1"/>
</dbReference>
<dbReference type="GO" id="GO:0005524">
    <property type="term" value="F:ATP binding"/>
    <property type="evidence" value="ECO:0007669"/>
    <property type="project" value="UniProtKB-KW"/>
</dbReference>
<dbReference type="InterPro" id="IPR050052">
    <property type="entry name" value="ATP-dep_Clp_protease_ClpX"/>
</dbReference>
<comment type="similarity">
    <text evidence="1">Belongs to the ClpX chaperone family. HslU subfamily.</text>
</comment>
<dbReference type="InterPro" id="IPR004491">
    <property type="entry name" value="HslU"/>
</dbReference>
<dbReference type="GO" id="GO:0051603">
    <property type="term" value="P:proteolysis involved in protein catabolic process"/>
    <property type="evidence" value="ECO:0007669"/>
    <property type="project" value="TreeGrafter"/>
</dbReference>
<dbReference type="NCBIfam" id="TIGR00390">
    <property type="entry name" value="hslU"/>
    <property type="match status" value="1"/>
</dbReference>
<evidence type="ECO:0000256" key="2">
    <source>
        <dbReference type="ARBA" id="ARBA00022741"/>
    </source>
</evidence>
<keyword evidence="8" id="KW-1185">Reference proteome</keyword>
<dbReference type="Gene3D" id="3.40.50.300">
    <property type="entry name" value="P-loop containing nucleotide triphosphate hydrolases"/>
    <property type="match status" value="2"/>
</dbReference>
<dbReference type="KEGG" id="sulg:FJR48_04515"/>
<organism evidence="7 8">
    <name type="scientific">Sulfurimonas lithotrophica</name>
    <dbReference type="NCBI Taxonomy" id="2590022"/>
    <lineage>
        <taxon>Bacteria</taxon>
        <taxon>Pseudomonadati</taxon>
        <taxon>Campylobacterota</taxon>
        <taxon>Epsilonproteobacteria</taxon>
        <taxon>Campylobacterales</taxon>
        <taxon>Sulfurimonadaceae</taxon>
        <taxon>Sulfurimonas</taxon>
    </lineage>
</organism>
<evidence type="ECO:0000259" key="5">
    <source>
        <dbReference type="SMART" id="SM00382"/>
    </source>
</evidence>
<dbReference type="InterPro" id="IPR003959">
    <property type="entry name" value="ATPase_AAA_core"/>
</dbReference>
<dbReference type="PANTHER" id="PTHR48102">
    <property type="entry name" value="ATP-DEPENDENT CLP PROTEASE ATP-BINDING SUBUNIT CLPX-LIKE, MITOCHONDRIAL-RELATED"/>
    <property type="match status" value="1"/>
</dbReference>
<dbReference type="SMART" id="SM00382">
    <property type="entry name" value="AAA"/>
    <property type="match status" value="1"/>
</dbReference>
<evidence type="ECO:0000256" key="3">
    <source>
        <dbReference type="ARBA" id="ARBA00022840"/>
    </source>
</evidence>
<dbReference type="Pfam" id="PF07724">
    <property type="entry name" value="AAA_2"/>
    <property type="match status" value="2"/>
</dbReference>
<evidence type="ECO:0000313" key="7">
    <source>
        <dbReference type="EMBL" id="QFR49026.1"/>
    </source>
</evidence>
<name>A0A5P8NZZ7_9BACT</name>
<dbReference type="NCBIfam" id="NF003544">
    <property type="entry name" value="PRK05201.1"/>
    <property type="match status" value="1"/>
</dbReference>
<dbReference type="GO" id="GO:0016887">
    <property type="term" value="F:ATP hydrolysis activity"/>
    <property type="evidence" value="ECO:0007669"/>
    <property type="project" value="InterPro"/>
</dbReference>
<reference evidence="7 8" key="1">
    <citation type="submission" date="2019-09" db="EMBL/GenBank/DDBJ databases">
        <title>Sulfurimonas gotlandica sp. nov., a chemoautotrophic and psychrotolerant epsilonproteobacterium isolated from a pelagic redoxcline, and an emended description of the genus Sulfurimonas.</title>
        <authorList>
            <person name="Wang S."/>
            <person name="Jiang L."/>
            <person name="Shao S."/>
        </authorList>
    </citation>
    <scope>NUCLEOTIDE SEQUENCE [LARGE SCALE GENOMIC DNA]</scope>
    <source>
        <strain evidence="7 8">GYSZ_1</strain>
    </source>
</reference>
<gene>
    <name evidence="7" type="primary">hslU</name>
    <name evidence="7" type="ORF">FJR48_04515</name>
</gene>
<feature type="domain" description="Clp ATPase C-terminal" evidence="6">
    <location>
        <begin position="335"/>
        <end position="431"/>
    </location>
</feature>
<feature type="domain" description="AAA+ ATPase" evidence="5">
    <location>
        <begin position="48"/>
        <end position="332"/>
    </location>
</feature>
<accession>A0A5P8NZZ7</accession>
<dbReference type="Pfam" id="PF10431">
    <property type="entry name" value="ClpB_D2-small"/>
    <property type="match status" value="1"/>
</dbReference>
<dbReference type="AlphaFoldDB" id="A0A5P8NZZ7"/>
<dbReference type="InterPro" id="IPR027417">
    <property type="entry name" value="P-loop_NTPase"/>
</dbReference>
<dbReference type="PANTHER" id="PTHR48102:SF3">
    <property type="entry name" value="ATP-DEPENDENT PROTEASE ATPASE SUBUNIT HSLU"/>
    <property type="match status" value="1"/>
</dbReference>
<keyword evidence="3" id="KW-0067">ATP-binding</keyword>
<keyword evidence="2" id="KW-0547">Nucleotide-binding</keyword>
<dbReference type="RefSeq" id="WP_152306969.1">
    <property type="nucleotide sequence ID" value="NZ_CP043617.1"/>
</dbReference>
<dbReference type="Gene3D" id="1.10.8.60">
    <property type="match status" value="1"/>
</dbReference>
<evidence type="ECO:0000313" key="8">
    <source>
        <dbReference type="Proteomes" id="UP000326944"/>
    </source>
</evidence>
<dbReference type="OrthoDB" id="9804062at2"/>
<dbReference type="SMART" id="SM01086">
    <property type="entry name" value="ClpB_D2-small"/>
    <property type="match status" value="1"/>
</dbReference>
<proteinExistence type="inferred from homology"/>